<keyword evidence="2" id="KW-0808">Transferase</keyword>
<organism evidence="2 3">
    <name type="scientific">Trichostrongylus colubriformis</name>
    <name type="common">Black scour worm</name>
    <dbReference type="NCBI Taxonomy" id="6319"/>
    <lineage>
        <taxon>Eukaryota</taxon>
        <taxon>Metazoa</taxon>
        <taxon>Ecdysozoa</taxon>
        <taxon>Nematoda</taxon>
        <taxon>Chromadorea</taxon>
        <taxon>Rhabditida</taxon>
        <taxon>Rhabditina</taxon>
        <taxon>Rhabditomorpha</taxon>
        <taxon>Strongyloidea</taxon>
        <taxon>Trichostrongylidae</taxon>
        <taxon>Trichostrongylus</taxon>
    </lineage>
</organism>
<name>A0AAN8F4G2_TRICO</name>
<protein>
    <submittedName>
        <fullName evidence="2">Protein kinase domain-containing protein</fullName>
    </submittedName>
</protein>
<reference evidence="2 3" key="1">
    <citation type="submission" date="2019-10" db="EMBL/GenBank/DDBJ databases">
        <title>Assembly and Annotation for the nematode Trichostrongylus colubriformis.</title>
        <authorList>
            <person name="Martin J."/>
        </authorList>
    </citation>
    <scope>NUCLEOTIDE SEQUENCE [LARGE SCALE GENOMIC DNA]</scope>
    <source>
        <strain evidence="2">G859</strain>
        <tissue evidence="2">Whole worm</tissue>
    </source>
</reference>
<dbReference type="Proteomes" id="UP001331761">
    <property type="component" value="Unassembled WGS sequence"/>
</dbReference>
<feature type="compositionally biased region" description="Polar residues" evidence="1">
    <location>
        <begin position="436"/>
        <end position="445"/>
    </location>
</feature>
<gene>
    <name evidence="2" type="ORF">GCK32_007580</name>
</gene>
<dbReference type="GO" id="GO:0016301">
    <property type="term" value="F:kinase activity"/>
    <property type="evidence" value="ECO:0007669"/>
    <property type="project" value="UniProtKB-KW"/>
</dbReference>
<keyword evidence="2" id="KW-0418">Kinase</keyword>
<sequence length="500" mass="57374">MSAAVAEKSPKTTEIDKKEVEALTNVLFLRKSTEKESSLQKARKKSTKAQSTTNYCEAHMVGTIEDTSVSAKLEWRIMGMRMNGCPWIEEKEFFACAVTTQKLILRFSLFINTYIWEIFKHEYNMFKMLAKWYPSSIDRIHYPSILGQGALSELRFLNLTDNSARRHDTAEKPSVPRPYFILESFEPSLETLFKSNRNKSLSVNVSVFVTIGCMKALRLLHMKGFAHRNVQPAYFSIRFPCGGLLVRKESELCDLVAITELWCCRKFRANIPRSRASLCYLGNWKYGSVETLNGKEPTAIDDLISCIYIMTEFVLGQIPWHKEQTKQAIINMKHAVEGRARIEDQKGTTLLNHYSKIFEWLRQQPLLQTINYEALYEEILKMPDTGQTNPAEQSLFGFSNPLLDAYDHGFTEKKAKDKKSRVREKDGSPRKRIPAGSTSAHSCPTKNHKKLDEKRSRRKNLDKMQSTSKHTSSQTGTVRSSRRTGTRQRSSRRIGTKHDG</sequence>
<feature type="compositionally biased region" description="Basic and acidic residues" evidence="1">
    <location>
        <begin position="450"/>
        <end position="462"/>
    </location>
</feature>
<evidence type="ECO:0000313" key="2">
    <source>
        <dbReference type="EMBL" id="KAK5973236.1"/>
    </source>
</evidence>
<keyword evidence="3" id="KW-1185">Reference proteome</keyword>
<feature type="region of interest" description="Disordered" evidence="1">
    <location>
        <begin position="411"/>
        <end position="500"/>
    </location>
</feature>
<dbReference type="AlphaFoldDB" id="A0AAN8F4G2"/>
<dbReference type="PANTHER" id="PTHR11909">
    <property type="entry name" value="CASEIN KINASE-RELATED"/>
    <property type="match status" value="1"/>
</dbReference>
<dbReference type="SUPFAM" id="SSF56112">
    <property type="entry name" value="Protein kinase-like (PK-like)"/>
    <property type="match status" value="1"/>
</dbReference>
<accession>A0AAN8F4G2</accession>
<dbReference type="InterPro" id="IPR011009">
    <property type="entry name" value="Kinase-like_dom_sf"/>
</dbReference>
<evidence type="ECO:0000313" key="3">
    <source>
        <dbReference type="Proteomes" id="UP001331761"/>
    </source>
</evidence>
<dbReference type="InterPro" id="IPR050235">
    <property type="entry name" value="CK1_Ser-Thr_kinase"/>
</dbReference>
<comment type="caution">
    <text evidence="2">The sequence shown here is derived from an EMBL/GenBank/DDBJ whole genome shotgun (WGS) entry which is preliminary data.</text>
</comment>
<dbReference type="EMBL" id="WIXE01015744">
    <property type="protein sequence ID" value="KAK5973236.1"/>
    <property type="molecule type" value="Genomic_DNA"/>
</dbReference>
<proteinExistence type="predicted"/>
<feature type="compositionally biased region" description="Basic residues" evidence="1">
    <location>
        <begin position="480"/>
        <end position="500"/>
    </location>
</feature>
<dbReference type="Gene3D" id="1.10.510.10">
    <property type="entry name" value="Transferase(Phosphotransferase) domain 1"/>
    <property type="match status" value="1"/>
</dbReference>
<evidence type="ECO:0000256" key="1">
    <source>
        <dbReference type="SAM" id="MobiDB-lite"/>
    </source>
</evidence>